<dbReference type="InterPro" id="IPR033941">
    <property type="entry name" value="IPMI_cat"/>
</dbReference>
<keyword evidence="10 13" id="KW-0411">Iron-sulfur</keyword>
<dbReference type="GO" id="GO:0003861">
    <property type="term" value="F:3-isopropylmalate dehydratase activity"/>
    <property type="evidence" value="ECO:0007669"/>
    <property type="project" value="UniProtKB-EC"/>
</dbReference>
<evidence type="ECO:0000256" key="7">
    <source>
        <dbReference type="ARBA" id="ARBA00022605"/>
    </source>
</evidence>
<dbReference type="Gene3D" id="3.30.499.10">
    <property type="entry name" value="Aconitase, domain 3"/>
    <property type="match status" value="2"/>
</dbReference>
<keyword evidence="16" id="KW-1185">Reference proteome</keyword>
<sequence>MSRTLYDKIWDEHVVHTEEDGTAVLYIDRHLVHEVTSPQAFEGLRVAGRKLWRISSVVATADHNTPTTGWERGYDGIDDPISKEQVTTLDSNIKEFGAAAFFPFLSKRQGIVHVIGPESGATLPGMTVVCGDSHTSTHGAFGALAHGIGTSEVEHVMATQTLLAKKAKNMLIKVEGKLPAGCNAKDVVLAIIGRIGTAGGTGYTIEFAGSAIRDLSMEGRMTVCNMAIEAGARAGLVAVDQKTIDYVKGRPLAPNGVEWDQAVAYWKTLHSDPGASFDTVVELDATQIKPQVTWGTSPEMVLPIDGRVPDPDKEKDANKRGAIERALTYMGLEPNKPMNDIFIDKVFIGSCTNSRIEDMREAAAVVKKLGQKVAKNVKLAMVVPGSGLVKEQAEREGLHEVFKAAGFEWREPGCSMCLAMNADRLEPGERCASTSNRNFEGRQGAGGRTHLVSPAMAAAAAINGHFVDVRTIA</sequence>
<comment type="caution">
    <text evidence="15">The sequence shown here is derived from an EMBL/GenBank/DDBJ whole genome shotgun (WGS) entry which is preliminary data.</text>
</comment>
<evidence type="ECO:0000256" key="12">
    <source>
        <dbReference type="ARBA" id="ARBA00023304"/>
    </source>
</evidence>
<comment type="catalytic activity">
    <reaction evidence="1 13">
        <text>(2R,3S)-3-isopropylmalate = (2S)-2-isopropylmalate</text>
        <dbReference type="Rhea" id="RHEA:32287"/>
        <dbReference type="ChEBI" id="CHEBI:1178"/>
        <dbReference type="ChEBI" id="CHEBI:35121"/>
        <dbReference type="EC" id="4.2.1.33"/>
    </reaction>
</comment>
<evidence type="ECO:0000256" key="3">
    <source>
        <dbReference type="ARBA" id="ARBA00004729"/>
    </source>
</evidence>
<dbReference type="Pfam" id="PF00330">
    <property type="entry name" value="Aconitase"/>
    <property type="match status" value="1"/>
</dbReference>
<comment type="similarity">
    <text evidence="13">Belongs to the aconitase/IPM isomerase family. LeuC type 1 subfamily.</text>
</comment>
<dbReference type="InterPro" id="IPR036008">
    <property type="entry name" value="Aconitase_4Fe-4S_dom"/>
</dbReference>
<evidence type="ECO:0000256" key="1">
    <source>
        <dbReference type="ARBA" id="ARBA00000491"/>
    </source>
</evidence>
<keyword evidence="7 13" id="KW-0028">Amino-acid biosynthesis</keyword>
<dbReference type="PANTHER" id="PTHR43822">
    <property type="entry name" value="HOMOACONITASE, MITOCHONDRIAL-RELATED"/>
    <property type="match status" value="1"/>
</dbReference>
<dbReference type="CDD" id="cd01583">
    <property type="entry name" value="IPMI"/>
    <property type="match status" value="1"/>
</dbReference>
<reference evidence="15" key="1">
    <citation type="submission" date="2023-06" db="EMBL/GenBank/DDBJ databases">
        <authorList>
            <person name="Jiang Y."/>
            <person name="Liu Q."/>
        </authorList>
    </citation>
    <scope>NUCLEOTIDE SEQUENCE</scope>
    <source>
        <strain evidence="15">CGMCC 1.12089</strain>
    </source>
</reference>
<evidence type="ECO:0000256" key="5">
    <source>
        <dbReference type="ARBA" id="ARBA00022430"/>
    </source>
</evidence>
<dbReference type="Proteomes" id="UP001174908">
    <property type="component" value="Unassembled WGS sequence"/>
</dbReference>
<dbReference type="PANTHER" id="PTHR43822:SF9">
    <property type="entry name" value="3-ISOPROPYLMALATE DEHYDRATASE"/>
    <property type="match status" value="1"/>
</dbReference>
<dbReference type="PRINTS" id="PR00415">
    <property type="entry name" value="ACONITASE"/>
</dbReference>
<keyword evidence="8 13" id="KW-0479">Metal-binding</keyword>
<dbReference type="NCBIfam" id="TIGR00170">
    <property type="entry name" value="leuC"/>
    <property type="match status" value="1"/>
</dbReference>
<dbReference type="InterPro" id="IPR015931">
    <property type="entry name" value="Acnase/IPM_dHydase_lsu_aba_1/3"/>
</dbReference>
<feature type="binding site" evidence="13">
    <location>
        <position position="351"/>
    </location>
    <ligand>
        <name>[4Fe-4S] cluster</name>
        <dbReference type="ChEBI" id="CHEBI:49883"/>
    </ligand>
</feature>
<dbReference type="PROSITE" id="PS01244">
    <property type="entry name" value="ACONITASE_2"/>
    <property type="match status" value="1"/>
</dbReference>
<name>A0ABT7N6M0_9BURK</name>
<gene>
    <name evidence="13 15" type="primary">leuC</name>
    <name evidence="15" type="ORF">QTH91_03760</name>
</gene>
<comment type="function">
    <text evidence="2 13">Catalyzes the isomerization between 2-isopropylmalate and 3-isopropylmalate, via the formation of 2-isopropylmaleate.</text>
</comment>
<dbReference type="NCBIfam" id="NF004016">
    <property type="entry name" value="PRK05478.1"/>
    <property type="match status" value="1"/>
</dbReference>
<dbReference type="RefSeq" id="WP_286658683.1">
    <property type="nucleotide sequence ID" value="NZ_JASZYV010000001.1"/>
</dbReference>
<comment type="subunit">
    <text evidence="4 13">Heterodimer of LeuC and LeuD.</text>
</comment>
<dbReference type="InterPro" id="IPR001030">
    <property type="entry name" value="Acoase/IPM_deHydtase_lsu_aba"/>
</dbReference>
<keyword evidence="11 13" id="KW-0456">Lyase</keyword>
<keyword evidence="5 13" id="KW-0432">Leucine biosynthesis</keyword>
<evidence type="ECO:0000256" key="9">
    <source>
        <dbReference type="ARBA" id="ARBA00023004"/>
    </source>
</evidence>
<keyword evidence="12 13" id="KW-0100">Branched-chain amino acid biosynthesis</keyword>
<evidence type="ECO:0000256" key="8">
    <source>
        <dbReference type="ARBA" id="ARBA00022723"/>
    </source>
</evidence>
<evidence type="ECO:0000256" key="10">
    <source>
        <dbReference type="ARBA" id="ARBA00023014"/>
    </source>
</evidence>
<comment type="pathway">
    <text evidence="3 13">Amino-acid biosynthesis; L-leucine biosynthesis; L-leucine from 3-methyl-2-oxobutanoate: step 2/4.</text>
</comment>
<organism evidence="15 16">
    <name type="scientific">Variovorax dokdonensis</name>
    <dbReference type="NCBI Taxonomy" id="344883"/>
    <lineage>
        <taxon>Bacteria</taxon>
        <taxon>Pseudomonadati</taxon>
        <taxon>Pseudomonadota</taxon>
        <taxon>Betaproteobacteria</taxon>
        <taxon>Burkholderiales</taxon>
        <taxon>Comamonadaceae</taxon>
        <taxon>Variovorax</taxon>
    </lineage>
</organism>
<protein>
    <recommendedName>
        <fullName evidence="13">3-isopropylmalate dehydratase large subunit</fullName>
        <ecNumber evidence="13">4.2.1.33</ecNumber>
    </recommendedName>
    <alternativeName>
        <fullName evidence="13">Alpha-IPM isomerase</fullName>
        <shortName evidence="13">IPMI</shortName>
    </alternativeName>
    <alternativeName>
        <fullName evidence="13">Isopropylmalate isomerase</fullName>
    </alternativeName>
</protein>
<evidence type="ECO:0000256" key="13">
    <source>
        <dbReference type="HAMAP-Rule" id="MF_01026"/>
    </source>
</evidence>
<evidence type="ECO:0000256" key="4">
    <source>
        <dbReference type="ARBA" id="ARBA00011271"/>
    </source>
</evidence>
<dbReference type="InterPro" id="IPR050067">
    <property type="entry name" value="IPM_dehydratase_rel_enz"/>
</dbReference>
<feature type="binding site" evidence="13">
    <location>
        <position position="414"/>
    </location>
    <ligand>
        <name>[4Fe-4S] cluster</name>
        <dbReference type="ChEBI" id="CHEBI:49883"/>
    </ligand>
</feature>
<evidence type="ECO:0000259" key="14">
    <source>
        <dbReference type="Pfam" id="PF00330"/>
    </source>
</evidence>
<evidence type="ECO:0000313" key="15">
    <source>
        <dbReference type="EMBL" id="MDM0043588.1"/>
    </source>
</evidence>
<dbReference type="HAMAP" id="MF_01026">
    <property type="entry name" value="LeuC_type1"/>
    <property type="match status" value="1"/>
</dbReference>
<dbReference type="EMBL" id="JASZYV010000001">
    <property type="protein sequence ID" value="MDM0043588.1"/>
    <property type="molecule type" value="Genomic_DNA"/>
</dbReference>
<dbReference type="PROSITE" id="PS00450">
    <property type="entry name" value="ACONITASE_1"/>
    <property type="match status" value="1"/>
</dbReference>
<accession>A0ABT7N6M0</accession>
<keyword evidence="6 13" id="KW-0004">4Fe-4S</keyword>
<dbReference type="EC" id="4.2.1.33" evidence="13"/>
<evidence type="ECO:0000256" key="6">
    <source>
        <dbReference type="ARBA" id="ARBA00022485"/>
    </source>
</evidence>
<dbReference type="NCBIfam" id="NF009116">
    <property type="entry name" value="PRK12466.1"/>
    <property type="match status" value="1"/>
</dbReference>
<dbReference type="SUPFAM" id="SSF53732">
    <property type="entry name" value="Aconitase iron-sulfur domain"/>
    <property type="match status" value="1"/>
</dbReference>
<feature type="domain" description="Aconitase/3-isopropylmalate dehydratase large subunit alpha/beta/alpha" evidence="14">
    <location>
        <begin position="7"/>
        <end position="464"/>
    </location>
</feature>
<proteinExistence type="inferred from homology"/>
<evidence type="ECO:0000256" key="11">
    <source>
        <dbReference type="ARBA" id="ARBA00023239"/>
    </source>
</evidence>
<dbReference type="InterPro" id="IPR004430">
    <property type="entry name" value="3-IsopropMal_deHydase_lsu"/>
</dbReference>
<dbReference type="InterPro" id="IPR018136">
    <property type="entry name" value="Aconitase_4Fe-4S_BS"/>
</dbReference>
<keyword evidence="9 13" id="KW-0408">Iron</keyword>
<evidence type="ECO:0000313" key="16">
    <source>
        <dbReference type="Proteomes" id="UP001174908"/>
    </source>
</evidence>
<evidence type="ECO:0000256" key="2">
    <source>
        <dbReference type="ARBA" id="ARBA00002695"/>
    </source>
</evidence>
<comment type="cofactor">
    <cofactor evidence="13">
        <name>[4Fe-4S] cluster</name>
        <dbReference type="ChEBI" id="CHEBI:49883"/>
    </cofactor>
    <text evidence="13">Binds 1 [4Fe-4S] cluster per subunit.</text>
</comment>
<feature type="binding site" evidence="13">
    <location>
        <position position="417"/>
    </location>
    <ligand>
        <name>[4Fe-4S] cluster</name>
        <dbReference type="ChEBI" id="CHEBI:49883"/>
    </ligand>
</feature>